<dbReference type="InterPro" id="IPR009359">
    <property type="entry name" value="PaaB"/>
</dbReference>
<protein>
    <submittedName>
        <fullName evidence="2">Putative ring-hydroxylation complex protein PaaH</fullName>
    </submittedName>
</protein>
<dbReference type="AlphaFoldDB" id="A0A6C7E5Q8"/>
<accession>A0A6C7E5Q8</accession>
<dbReference type="Gene3D" id="3.10.20.520">
    <property type="entry name" value="Phenylacetic acid degradation B"/>
    <property type="match status" value="1"/>
</dbReference>
<proteinExistence type="predicted"/>
<dbReference type="InterPro" id="IPR038693">
    <property type="entry name" value="PaaB_sf"/>
</dbReference>
<reference evidence="2 3" key="1">
    <citation type="journal article" date="2013" name="Int. J. Syst. Evol. Microbiol.">
        <title>Ilumatobacter nonamiense sp. nov. and Ilumatobacter coccineum sp. nov., isolated from seashore sand.</title>
        <authorList>
            <person name="Matsumoto A."/>
            <person name="Kasai H."/>
            <person name="Matsuo Y."/>
            <person name="Shizuri Y."/>
            <person name="Ichikawa N."/>
            <person name="Fujita N."/>
            <person name="Omura S."/>
            <person name="Takahashi Y."/>
        </authorList>
    </citation>
    <scope>NUCLEOTIDE SEQUENCE [LARGE SCALE GENOMIC DNA]</scope>
    <source>
        <strain evidence="3">NBRC 103263 / KCTC 29153 / YM16-304</strain>
    </source>
</reference>
<organism evidence="2 3">
    <name type="scientific">Ilumatobacter coccineus (strain NBRC 103263 / KCTC 29153 / YM16-304)</name>
    <dbReference type="NCBI Taxonomy" id="1313172"/>
    <lineage>
        <taxon>Bacteria</taxon>
        <taxon>Bacillati</taxon>
        <taxon>Actinomycetota</taxon>
        <taxon>Acidimicrobiia</taxon>
        <taxon>Acidimicrobiales</taxon>
        <taxon>Ilumatobacteraceae</taxon>
        <taxon>Ilumatobacter</taxon>
    </lineage>
</organism>
<dbReference type="Proteomes" id="UP000011863">
    <property type="component" value="Chromosome"/>
</dbReference>
<evidence type="ECO:0000313" key="2">
    <source>
        <dbReference type="EMBL" id="BAN00629.1"/>
    </source>
</evidence>
<dbReference type="EMBL" id="AP012057">
    <property type="protein sequence ID" value="BAN00629.1"/>
    <property type="molecule type" value="Genomic_DNA"/>
</dbReference>
<feature type="region of interest" description="Disordered" evidence="1">
    <location>
        <begin position="64"/>
        <end position="90"/>
    </location>
</feature>
<keyword evidence="3" id="KW-1185">Reference proteome</keyword>
<evidence type="ECO:0000313" key="3">
    <source>
        <dbReference type="Proteomes" id="UP000011863"/>
    </source>
</evidence>
<dbReference type="OrthoDB" id="8593533at2"/>
<dbReference type="KEGG" id="aym:YM304_03150"/>
<name>A0A6C7E5Q8_ILUCY</name>
<sequence length="90" mass="10106">MNTYEVFLKKPGKDEFRHAGTLDAPDPDMALMLARETHSRRGEGAEMWLVDRNDVLVGDPDHLALTADKPHRHNDGTAVAARRRENRASS</sequence>
<dbReference type="Pfam" id="PF06243">
    <property type="entry name" value="PaaB"/>
    <property type="match status" value="1"/>
</dbReference>
<dbReference type="RefSeq" id="WP_015439877.1">
    <property type="nucleotide sequence ID" value="NC_020520.1"/>
</dbReference>
<gene>
    <name evidence="2" type="primary">paaH</name>
    <name evidence="2" type="synonym">paaB</name>
    <name evidence="2" type="ORF">YM304_03150</name>
</gene>
<evidence type="ECO:0000256" key="1">
    <source>
        <dbReference type="SAM" id="MobiDB-lite"/>
    </source>
</evidence>